<dbReference type="SUPFAM" id="SSF51197">
    <property type="entry name" value="Clavaminate synthase-like"/>
    <property type="match status" value="1"/>
</dbReference>
<name>A0A7R9WSB1_9STRA</name>
<gene>
    <name evidence="2" type="ORF">CAUS1442_LOCUS5906</name>
</gene>
<dbReference type="AlphaFoldDB" id="A0A7R9WSB1"/>
<dbReference type="Gene3D" id="2.60.120.620">
    <property type="entry name" value="q2cbj1_9rhob like domain"/>
    <property type="match status" value="1"/>
</dbReference>
<evidence type="ECO:0000256" key="1">
    <source>
        <dbReference type="SAM" id="MobiDB-lite"/>
    </source>
</evidence>
<evidence type="ECO:0000313" key="2">
    <source>
        <dbReference type="EMBL" id="CAD8333801.1"/>
    </source>
</evidence>
<feature type="compositionally biased region" description="Acidic residues" evidence="1">
    <location>
        <begin position="396"/>
        <end position="417"/>
    </location>
</feature>
<protein>
    <submittedName>
        <fullName evidence="2">Uncharacterized protein</fullName>
    </submittedName>
</protein>
<sequence>MASLVGLLKAPNCGTDKTIWEKLCPELSIVATGDADEIDHKPPAAPAIHDAADDAGKDGDTTKDEDVVYNKRMQSIVQDGYCLVDDVPAPSLIEKIRNGIEQLVAMDLPPTLIFLFDETWELAKISSQTLTSANANDNQFNYDVLAWHIPHGSAGFSPHRDRQPDDVASSFHSDSQIPKFITHWIALSDATPSSSCLYMIPKSLDPGYMQGDVDSADPLQRALCDKHAYQHIRAMPRQAGQSVLFSHRIIHWGSHCHARTQPRIAISFVASHPDFEPSLLAQRCTMPSLQTRLVLICGQLLIYYQRFDFSKELIRACYEYCKLHQDILDETYRHKVFVEFIKAMKEHADAGVENVGATAKTDKATTVQLVINGDGKEGEDDDDDDEDAMMEEMLNAEEEGYGEFQDDFDEVENDDQGDDGKNEDGEDEDPELAGIQPFVFGDKKRKRDV</sequence>
<reference evidence="2" key="1">
    <citation type="submission" date="2021-01" db="EMBL/GenBank/DDBJ databases">
        <authorList>
            <person name="Corre E."/>
            <person name="Pelletier E."/>
            <person name="Niang G."/>
            <person name="Scheremetjew M."/>
            <person name="Finn R."/>
            <person name="Kale V."/>
            <person name="Holt S."/>
            <person name="Cochrane G."/>
            <person name="Meng A."/>
            <person name="Brown T."/>
            <person name="Cohen L."/>
        </authorList>
    </citation>
    <scope>NUCLEOTIDE SEQUENCE</scope>
    <source>
        <strain evidence="2">CCMP3328</strain>
    </source>
</reference>
<feature type="region of interest" description="Disordered" evidence="1">
    <location>
        <begin position="40"/>
        <end position="63"/>
    </location>
</feature>
<feature type="compositionally biased region" description="Basic and acidic residues" evidence="1">
    <location>
        <begin position="50"/>
        <end position="63"/>
    </location>
</feature>
<organism evidence="2">
    <name type="scientific">Craspedostauros australis</name>
    <dbReference type="NCBI Taxonomy" id="1486917"/>
    <lineage>
        <taxon>Eukaryota</taxon>
        <taxon>Sar</taxon>
        <taxon>Stramenopiles</taxon>
        <taxon>Ochrophyta</taxon>
        <taxon>Bacillariophyta</taxon>
        <taxon>Bacillariophyceae</taxon>
        <taxon>Bacillariophycidae</taxon>
        <taxon>Naviculales</taxon>
        <taxon>Naviculaceae</taxon>
        <taxon>Craspedostauros</taxon>
    </lineage>
</organism>
<proteinExistence type="predicted"/>
<feature type="region of interest" description="Disordered" evidence="1">
    <location>
        <begin position="396"/>
        <end position="449"/>
    </location>
</feature>
<dbReference type="EMBL" id="HBEF01009379">
    <property type="protein sequence ID" value="CAD8333801.1"/>
    <property type="molecule type" value="Transcribed_RNA"/>
</dbReference>
<accession>A0A7R9WSB1</accession>
<dbReference type="Pfam" id="PF05721">
    <property type="entry name" value="PhyH"/>
    <property type="match status" value="1"/>
</dbReference>
<dbReference type="InterPro" id="IPR008775">
    <property type="entry name" value="Phytyl_CoA_dOase-like"/>
</dbReference>